<keyword evidence="13" id="KW-0511">Multifunctional enzyme</keyword>
<keyword evidence="10" id="KW-0576">Peroxisome</keyword>
<dbReference type="InterPro" id="IPR001753">
    <property type="entry name" value="Enoyl-CoA_hydra/iso"/>
</dbReference>
<evidence type="ECO:0000256" key="16">
    <source>
        <dbReference type="ARBA" id="ARBA00023717"/>
    </source>
</evidence>
<evidence type="ECO:0000256" key="5">
    <source>
        <dbReference type="ARBA" id="ARBA00011245"/>
    </source>
</evidence>
<organism evidence="19 20">
    <name type="scientific">Riccia sorocarpa</name>
    <dbReference type="NCBI Taxonomy" id="122646"/>
    <lineage>
        <taxon>Eukaryota</taxon>
        <taxon>Viridiplantae</taxon>
        <taxon>Streptophyta</taxon>
        <taxon>Embryophyta</taxon>
        <taxon>Marchantiophyta</taxon>
        <taxon>Marchantiopsida</taxon>
        <taxon>Marchantiidae</taxon>
        <taxon>Marchantiales</taxon>
        <taxon>Ricciaceae</taxon>
        <taxon>Riccia</taxon>
    </lineage>
</organism>
<protein>
    <recommendedName>
        <fullName evidence="21">3-hydroxyacyl-CoA dehydrogenase</fullName>
    </recommendedName>
</protein>
<evidence type="ECO:0000256" key="7">
    <source>
        <dbReference type="ARBA" id="ARBA00023002"/>
    </source>
</evidence>
<dbReference type="FunFam" id="1.10.1040.50:FF:000004">
    <property type="entry name" value="Peroxisomal fatty acid beta-oxidation multifunctional protein"/>
    <property type="match status" value="1"/>
</dbReference>
<dbReference type="Pfam" id="PF00725">
    <property type="entry name" value="3HCDH"/>
    <property type="match status" value="1"/>
</dbReference>
<dbReference type="SUPFAM" id="SSF48179">
    <property type="entry name" value="6-phosphogluconate dehydrogenase C-terminal domain-like"/>
    <property type="match status" value="2"/>
</dbReference>
<evidence type="ECO:0000256" key="4">
    <source>
        <dbReference type="ARBA" id="ARBA00005005"/>
    </source>
</evidence>
<dbReference type="GO" id="GO:0005777">
    <property type="term" value="C:peroxisome"/>
    <property type="evidence" value="ECO:0007669"/>
    <property type="project" value="UniProtKB-SubCell"/>
</dbReference>
<dbReference type="CDD" id="cd06558">
    <property type="entry name" value="crotonase-like"/>
    <property type="match status" value="1"/>
</dbReference>
<dbReference type="Gene3D" id="3.40.50.720">
    <property type="entry name" value="NAD(P)-binding Rossmann-like Domain"/>
    <property type="match status" value="1"/>
</dbReference>
<dbReference type="Pfam" id="PF02737">
    <property type="entry name" value="3HCDH_N"/>
    <property type="match status" value="1"/>
</dbReference>
<dbReference type="Pfam" id="PF00378">
    <property type="entry name" value="ECH_1"/>
    <property type="match status" value="1"/>
</dbReference>
<evidence type="ECO:0000256" key="10">
    <source>
        <dbReference type="ARBA" id="ARBA00023140"/>
    </source>
</evidence>
<comment type="catalytic activity">
    <reaction evidence="15">
        <text>a (3S)-3-hydroxyacyl-CoA = a (2E)-enoyl-CoA + H2O</text>
        <dbReference type="Rhea" id="RHEA:16105"/>
        <dbReference type="ChEBI" id="CHEBI:15377"/>
        <dbReference type="ChEBI" id="CHEBI:57318"/>
        <dbReference type="ChEBI" id="CHEBI:58856"/>
        <dbReference type="EC" id="4.2.1.17"/>
    </reaction>
</comment>
<dbReference type="GO" id="GO:0016491">
    <property type="term" value="F:oxidoreductase activity"/>
    <property type="evidence" value="ECO:0007669"/>
    <property type="project" value="UniProtKB-KW"/>
</dbReference>
<dbReference type="InterPro" id="IPR006108">
    <property type="entry name" value="3HC_DH_C"/>
</dbReference>
<evidence type="ECO:0008006" key="21">
    <source>
        <dbReference type="Google" id="ProtNLM"/>
    </source>
</evidence>
<gene>
    <name evidence="19" type="ORF">R1sor_015855</name>
</gene>
<evidence type="ECO:0000313" key="20">
    <source>
        <dbReference type="Proteomes" id="UP001633002"/>
    </source>
</evidence>
<keyword evidence="6" id="KW-0276">Fatty acid metabolism</keyword>
<evidence type="ECO:0000256" key="3">
    <source>
        <dbReference type="ARBA" id="ARBA00004275"/>
    </source>
</evidence>
<evidence type="ECO:0000256" key="9">
    <source>
        <dbReference type="ARBA" id="ARBA00023098"/>
    </source>
</evidence>
<dbReference type="InterPro" id="IPR036291">
    <property type="entry name" value="NAD(P)-bd_dom_sf"/>
</dbReference>
<comment type="catalytic activity">
    <reaction evidence="14">
        <text>(3S)-3-hydroxybutanoyl-CoA = (3R)-3-hydroxybutanoyl-CoA</text>
        <dbReference type="Rhea" id="RHEA:21760"/>
        <dbReference type="ChEBI" id="CHEBI:57315"/>
        <dbReference type="ChEBI" id="CHEBI:57316"/>
        <dbReference type="EC" id="5.1.2.3"/>
    </reaction>
</comment>
<dbReference type="Gene3D" id="3.90.226.10">
    <property type="entry name" value="2-enoyl-CoA Hydratase, Chain A, domain 1"/>
    <property type="match status" value="1"/>
</dbReference>
<sequence>MASPVVTFDVGDDGVAVITMKNPPVNAISGEVLSAVLAHFQTAHSRKDVKAIVLTGADGKFCGGADIRGFQVRKSVGAGRESGVIRVNDIMEGGPKPAVAAIETFALGGGLELAMACHARLATPNTRLGLPELQLGIIPGLGGTQRLPRLVGVGKAIDMMLTVQMLPADDALRSGLVDAVVPPERLLADAKKWALNIASGRIPWRRTLARTDHVGPVEESLKIIESKRAQYKHLFKNVPHPAACLDIVQRGLKDPYAASVMEEKISGELQVSPSGKSLIHVFFSERAVLKVPGVTDRGLKPRQIRSVAIVGGGLMGSGIATAVALQQIPVQIKETDSDALNRAVNTVRANLENRAKKSGWTQQKLQKVIALVKGTLDYKDFGNVDLVMEAAFESIPVKQQIFEALERYCKADCILATNTSLIDIDVVGAKTHCQDRLAGTHFFSPAHVMPLLELVRTEKTSPQVQLDLINFAKIIRKIPVTVKSSVGFAVNRAFFPYVSSANFLAIYLGVDPYRIDRILKDFGMPVGPFRMTDMAGQQIGVATGNLWRQTFPNRTLKMGLSSLLEEKNRLGEKTGKGVYNYKPGTRKEEPAPELKDILAEARRRSGLGADWQEVSISDQEILEMVLFPVVNEACRVLEEKVVLRASDLDLASILGMGFPRYRGGIVFWGDSLGAEHIHSQLSKWYNLYKSDAIEEFYKPSPSLERTAASKGTLASIVELTRSRL</sequence>
<keyword evidence="12" id="KW-0456">Lyase</keyword>
<comment type="subcellular location">
    <subcellularLocation>
        <location evidence="3">Peroxisome</location>
    </subcellularLocation>
</comment>
<dbReference type="InterPro" id="IPR006176">
    <property type="entry name" value="3-OHacyl-CoA_DH_NAD-bd"/>
</dbReference>
<keyword evidence="11" id="KW-0413">Isomerase</keyword>
<evidence type="ECO:0000256" key="12">
    <source>
        <dbReference type="ARBA" id="ARBA00023239"/>
    </source>
</evidence>
<dbReference type="SUPFAM" id="SSF51735">
    <property type="entry name" value="NAD(P)-binding Rossmann-fold domains"/>
    <property type="match status" value="1"/>
</dbReference>
<comment type="pathway">
    <text evidence="4">Lipid metabolism; fatty acid beta-oxidation.</text>
</comment>
<dbReference type="EMBL" id="JBJQOH010000004">
    <property type="protein sequence ID" value="KAL3689546.1"/>
    <property type="molecule type" value="Genomic_DNA"/>
</dbReference>
<keyword evidence="7" id="KW-0560">Oxidoreductase</keyword>
<evidence type="ECO:0000313" key="19">
    <source>
        <dbReference type="EMBL" id="KAL3689546.1"/>
    </source>
</evidence>
<dbReference type="GO" id="GO:0008692">
    <property type="term" value="F:3-hydroxybutyryl-CoA epimerase activity"/>
    <property type="evidence" value="ECO:0007669"/>
    <property type="project" value="UniProtKB-EC"/>
</dbReference>
<evidence type="ECO:0000256" key="13">
    <source>
        <dbReference type="ARBA" id="ARBA00023268"/>
    </source>
</evidence>
<feature type="domain" description="3-hydroxyacyl-CoA dehydrogenase C-terminal" evidence="17">
    <location>
        <begin position="487"/>
        <end position="581"/>
    </location>
</feature>
<evidence type="ECO:0000256" key="1">
    <source>
        <dbReference type="ARBA" id="ARBA00000452"/>
    </source>
</evidence>
<keyword evidence="20" id="KW-1185">Reference proteome</keyword>
<dbReference type="FunFam" id="3.40.50.720:FF:000009">
    <property type="entry name" value="Fatty oxidation complex, alpha subunit"/>
    <property type="match status" value="1"/>
</dbReference>
<dbReference type="AlphaFoldDB" id="A0ABD3HHJ6"/>
<dbReference type="Proteomes" id="UP001633002">
    <property type="component" value="Unassembled WGS sequence"/>
</dbReference>
<comment type="catalytic activity">
    <reaction evidence="1">
        <text>a (3Z)-enoyl-CoA = a 4-saturated (2E)-enoyl-CoA</text>
        <dbReference type="Rhea" id="RHEA:45900"/>
        <dbReference type="ChEBI" id="CHEBI:85097"/>
        <dbReference type="ChEBI" id="CHEBI:85489"/>
        <dbReference type="EC" id="5.3.3.8"/>
    </reaction>
</comment>
<dbReference type="PANTHER" id="PTHR23309">
    <property type="entry name" value="3-HYDROXYACYL-COA DEHYROGENASE"/>
    <property type="match status" value="1"/>
</dbReference>
<keyword evidence="8" id="KW-0520">NAD</keyword>
<evidence type="ECO:0000256" key="8">
    <source>
        <dbReference type="ARBA" id="ARBA00023027"/>
    </source>
</evidence>
<dbReference type="Gene3D" id="1.10.1040.50">
    <property type="match status" value="1"/>
</dbReference>
<dbReference type="GO" id="GO:0006631">
    <property type="term" value="P:fatty acid metabolic process"/>
    <property type="evidence" value="ECO:0007669"/>
    <property type="project" value="UniProtKB-KW"/>
</dbReference>
<dbReference type="InterPro" id="IPR008927">
    <property type="entry name" value="6-PGluconate_DH-like_C_sf"/>
</dbReference>
<dbReference type="PANTHER" id="PTHR23309:SF49">
    <property type="entry name" value="PEROXISOMAL BIFUNCTIONAL ENZYME"/>
    <property type="match status" value="1"/>
</dbReference>
<dbReference type="SUPFAM" id="SSF52096">
    <property type="entry name" value="ClpP/crotonase"/>
    <property type="match status" value="1"/>
</dbReference>
<comment type="catalytic activity">
    <reaction evidence="16">
        <text>a 4-saturated-(3S)-3-hydroxyacyl-CoA = a (3E)-enoyl-CoA + H2O</text>
        <dbReference type="Rhea" id="RHEA:20724"/>
        <dbReference type="ChEBI" id="CHEBI:15377"/>
        <dbReference type="ChEBI" id="CHEBI:58521"/>
        <dbReference type="ChEBI" id="CHEBI:137480"/>
        <dbReference type="EC" id="4.2.1.17"/>
    </reaction>
</comment>
<proteinExistence type="predicted"/>
<evidence type="ECO:0000256" key="6">
    <source>
        <dbReference type="ARBA" id="ARBA00022832"/>
    </source>
</evidence>
<evidence type="ECO:0000256" key="11">
    <source>
        <dbReference type="ARBA" id="ARBA00023235"/>
    </source>
</evidence>
<evidence type="ECO:0000259" key="18">
    <source>
        <dbReference type="Pfam" id="PF02737"/>
    </source>
</evidence>
<dbReference type="InterPro" id="IPR029045">
    <property type="entry name" value="ClpP/crotonase-like_dom_sf"/>
</dbReference>
<accession>A0ABD3HHJ6</accession>
<evidence type="ECO:0000259" key="17">
    <source>
        <dbReference type="Pfam" id="PF00725"/>
    </source>
</evidence>
<keyword evidence="9" id="KW-0443">Lipid metabolism</keyword>
<evidence type="ECO:0000256" key="2">
    <source>
        <dbReference type="ARBA" id="ARBA00000765"/>
    </source>
</evidence>
<reference evidence="19 20" key="1">
    <citation type="submission" date="2024-09" db="EMBL/GenBank/DDBJ databases">
        <title>Chromosome-scale assembly of Riccia sorocarpa.</title>
        <authorList>
            <person name="Paukszto L."/>
        </authorList>
    </citation>
    <scope>NUCLEOTIDE SEQUENCE [LARGE SCALE GENOMIC DNA]</scope>
    <source>
        <strain evidence="19">LP-2024</strain>
        <tissue evidence="19">Aerial parts of the thallus</tissue>
    </source>
</reference>
<evidence type="ECO:0000256" key="14">
    <source>
        <dbReference type="ARBA" id="ARBA00023701"/>
    </source>
</evidence>
<name>A0ABD3HHJ6_9MARC</name>
<feature type="domain" description="3-hydroxyacyl-CoA dehydrogenase NAD binding" evidence="18">
    <location>
        <begin position="306"/>
        <end position="483"/>
    </location>
</feature>
<comment type="caution">
    <text evidence="19">The sequence shown here is derived from an EMBL/GenBank/DDBJ whole genome shotgun (WGS) entry which is preliminary data.</text>
</comment>
<dbReference type="GO" id="GO:0004165">
    <property type="term" value="F:delta(3)-delta(2)-enoyl-CoA isomerase activity"/>
    <property type="evidence" value="ECO:0007669"/>
    <property type="project" value="UniProtKB-EC"/>
</dbReference>
<dbReference type="GO" id="GO:0004300">
    <property type="term" value="F:enoyl-CoA hydratase activity"/>
    <property type="evidence" value="ECO:0007669"/>
    <property type="project" value="UniProtKB-EC"/>
</dbReference>
<comment type="subunit">
    <text evidence="5">Monomer.</text>
</comment>
<evidence type="ECO:0000256" key="15">
    <source>
        <dbReference type="ARBA" id="ARBA00023709"/>
    </source>
</evidence>
<comment type="catalytic activity">
    <reaction evidence="2">
        <text>a (3E)-enoyl-CoA = a 4-saturated (2E)-enoyl-CoA</text>
        <dbReference type="Rhea" id="RHEA:45228"/>
        <dbReference type="ChEBI" id="CHEBI:58521"/>
        <dbReference type="ChEBI" id="CHEBI:85097"/>
        <dbReference type="EC" id="5.3.3.8"/>
    </reaction>
</comment>